<keyword evidence="6 14" id="KW-0479">Metal-binding</keyword>
<evidence type="ECO:0000256" key="13">
    <source>
        <dbReference type="PROSITE-ProRule" id="PRU00175"/>
    </source>
</evidence>
<protein>
    <recommendedName>
        <fullName evidence="14">E3 ubiquitin protein ligase</fullName>
        <ecNumber evidence="14">2.3.2.27</ecNumber>
    </recommendedName>
</protein>
<keyword evidence="18" id="KW-1185">Reference proteome</keyword>
<feature type="coiled-coil region" evidence="15">
    <location>
        <begin position="589"/>
        <end position="623"/>
    </location>
</feature>
<organism evidence="17 18">
    <name type="scientific">Pichia inconspicua</name>
    <dbReference type="NCBI Taxonomy" id="52247"/>
    <lineage>
        <taxon>Eukaryota</taxon>
        <taxon>Fungi</taxon>
        <taxon>Dikarya</taxon>
        <taxon>Ascomycota</taxon>
        <taxon>Saccharomycotina</taxon>
        <taxon>Pichiomycetes</taxon>
        <taxon>Pichiales</taxon>
        <taxon>Pichiaceae</taxon>
        <taxon>Pichia</taxon>
    </lineage>
</organism>
<comment type="similarity">
    <text evidence="4 14">Belongs to the BRE1 family.</text>
</comment>
<dbReference type="SUPFAM" id="SSF57850">
    <property type="entry name" value="RING/U-box"/>
    <property type="match status" value="1"/>
</dbReference>
<keyword evidence="12 14" id="KW-0539">Nucleus</keyword>
<dbReference type="PANTHER" id="PTHR23163:SF0">
    <property type="entry name" value="E3 UBIQUITIN-PROTEIN LIGASE BRE1"/>
    <property type="match status" value="1"/>
</dbReference>
<gene>
    <name evidence="17" type="ORF">CANINC_002098</name>
</gene>
<dbReference type="GO" id="GO:0033503">
    <property type="term" value="C:HULC complex"/>
    <property type="evidence" value="ECO:0007669"/>
    <property type="project" value="TreeGrafter"/>
</dbReference>
<sequence length="704" mass="80752">MDTNKRPIDEQGSSCLSVSAAPRKLRKLNQRIAKILTIERSEAPLESLSTTEEPLAQEDVVYFQKEAIYRLLQLQCRKNALLTSTLDSLHSRYSRVVLCNSILVQWWFQIVDNLKSLFQIDEVSISSLNTDLLISLVAVENSSNDNDDTFVSEVKENLKSLQNGLSTILTSLIGKSPQTPTTEQLLALQNEISNVKVLRATLNDENNSLRDELAKTRMKLEDMQRRWARESSRSVQRVRSVEAPQTDTEVVTPVVNAPITRESSENVEVVDKSKLEDLEVQLAELRGQNDSLILQVEEKAKRVTELERNCTIIKNNVNDESNKYKDVVNEVEKLRSQIDELVGEKRKLESELFEIESKVTKNQALLESKVRSEIESNQTYVEKLEKDLTRIRNDRDSLNSKIAILRSEKGKSNALDDYKLLTTTLETRVRELEEIEQKLLNNEGTEEREKILVNELKQVEAAFRDVREIAGRKLISAHEQEQQIAKLSAEKAKAEEKYFQAMRAKDALSSQNKVLQASVVKQMELIEVLRKKETELIEKLNIEEKLFNLMSKIERDHVIELGKIQKKLNSVEKELVVVKGREKDIHGELSKKEHEFNLIEREKLNLERDISGLRKSMKQLKDILNTYRNGGNIEKIDNDAEVQEALLSMTKCSLCNKNFKNVALKTCGHCFCKDCVDDRLAARMRKCPNCNSQFSQYDVLLIHL</sequence>
<feature type="coiled-coil region" evidence="15">
    <location>
        <begin position="275"/>
        <end position="408"/>
    </location>
</feature>
<dbReference type="PROSITE" id="PS00518">
    <property type="entry name" value="ZF_RING_1"/>
    <property type="match status" value="1"/>
</dbReference>
<dbReference type="InterPro" id="IPR013956">
    <property type="entry name" value="E3_ubiquit_lig_Bre1"/>
</dbReference>
<dbReference type="CDD" id="cd16499">
    <property type="entry name" value="RING-HC_Bre1-like"/>
    <property type="match status" value="1"/>
</dbReference>
<dbReference type="Pfam" id="PF13920">
    <property type="entry name" value="zf-C3HC4_3"/>
    <property type="match status" value="1"/>
</dbReference>
<dbReference type="GO" id="GO:0006325">
    <property type="term" value="P:chromatin organization"/>
    <property type="evidence" value="ECO:0007669"/>
    <property type="project" value="UniProtKB-KW"/>
</dbReference>
<evidence type="ECO:0000256" key="10">
    <source>
        <dbReference type="ARBA" id="ARBA00022853"/>
    </source>
</evidence>
<dbReference type="GO" id="GO:0016567">
    <property type="term" value="P:protein ubiquitination"/>
    <property type="evidence" value="ECO:0007669"/>
    <property type="project" value="UniProtKB-UniRule"/>
</dbReference>
<comment type="pathway">
    <text evidence="3 14">Protein modification; protein ubiquitination.</text>
</comment>
<evidence type="ECO:0000256" key="11">
    <source>
        <dbReference type="ARBA" id="ARBA00023054"/>
    </source>
</evidence>
<keyword evidence="10 14" id="KW-0156">Chromatin regulator</keyword>
<accession>A0A4V4NFS1</accession>
<name>A0A4V4NFS1_9ASCO</name>
<evidence type="ECO:0000256" key="6">
    <source>
        <dbReference type="ARBA" id="ARBA00022723"/>
    </source>
</evidence>
<evidence type="ECO:0000256" key="7">
    <source>
        <dbReference type="ARBA" id="ARBA00022771"/>
    </source>
</evidence>
<dbReference type="AlphaFoldDB" id="A0A4V4NFS1"/>
<dbReference type="Pfam" id="PF08647">
    <property type="entry name" value="BRE1"/>
    <property type="match status" value="1"/>
</dbReference>
<evidence type="ECO:0000313" key="17">
    <source>
        <dbReference type="EMBL" id="TID29141.1"/>
    </source>
</evidence>
<evidence type="ECO:0000256" key="8">
    <source>
        <dbReference type="ARBA" id="ARBA00022786"/>
    </source>
</evidence>
<comment type="caution">
    <text evidence="17">The sequence shown here is derived from an EMBL/GenBank/DDBJ whole genome shotgun (WGS) entry which is preliminary data.</text>
</comment>
<keyword evidence="5 14" id="KW-0808">Transferase</keyword>
<keyword evidence="9 14" id="KW-0862">Zinc</keyword>
<keyword evidence="8 14" id="KW-0833">Ubl conjugation pathway</keyword>
<dbReference type="InterPro" id="IPR001841">
    <property type="entry name" value="Znf_RING"/>
</dbReference>
<dbReference type="EC" id="2.3.2.27" evidence="14"/>
<dbReference type="PROSITE" id="PS50089">
    <property type="entry name" value="ZF_RING_2"/>
    <property type="match status" value="1"/>
</dbReference>
<evidence type="ECO:0000256" key="1">
    <source>
        <dbReference type="ARBA" id="ARBA00000900"/>
    </source>
</evidence>
<dbReference type="Gene3D" id="3.30.40.10">
    <property type="entry name" value="Zinc/RING finger domain, C3HC4 (zinc finger)"/>
    <property type="match status" value="1"/>
</dbReference>
<evidence type="ECO:0000256" key="12">
    <source>
        <dbReference type="ARBA" id="ARBA00023242"/>
    </source>
</evidence>
<evidence type="ECO:0000259" key="16">
    <source>
        <dbReference type="PROSITE" id="PS50089"/>
    </source>
</evidence>
<keyword evidence="7 13" id="KW-0863">Zinc-finger</keyword>
<feature type="coiled-coil region" evidence="15">
    <location>
        <begin position="442"/>
        <end position="504"/>
    </location>
</feature>
<evidence type="ECO:0000256" key="14">
    <source>
        <dbReference type="RuleBase" id="RU365038"/>
    </source>
</evidence>
<reference evidence="17 18" key="1">
    <citation type="journal article" date="2019" name="Front. Genet.">
        <title>Whole-Genome Sequencing of the Opportunistic Yeast Pathogen Candida inconspicua Uncovers Its Hybrid Origin.</title>
        <authorList>
            <person name="Mixao V."/>
            <person name="Hansen A.P."/>
            <person name="Saus E."/>
            <person name="Boekhout T."/>
            <person name="Lass-Florl C."/>
            <person name="Gabaldon T."/>
        </authorList>
    </citation>
    <scope>NUCLEOTIDE SEQUENCE [LARGE SCALE GENOMIC DNA]</scope>
    <source>
        <strain evidence="17 18">CBS 180</strain>
    </source>
</reference>
<dbReference type="OrthoDB" id="654191at2759"/>
<comment type="catalytic activity">
    <reaction evidence="1 14">
        <text>S-ubiquitinyl-[E2 ubiquitin-conjugating enzyme]-L-cysteine + [acceptor protein]-L-lysine = [E2 ubiquitin-conjugating enzyme]-L-cysteine + N(6)-ubiquitinyl-[acceptor protein]-L-lysine.</text>
        <dbReference type="EC" id="2.3.2.27"/>
    </reaction>
</comment>
<feature type="coiled-coil region" evidence="15">
    <location>
        <begin position="185"/>
        <end position="226"/>
    </location>
</feature>
<dbReference type="GO" id="GO:0005634">
    <property type="term" value="C:nucleus"/>
    <property type="evidence" value="ECO:0007669"/>
    <property type="project" value="UniProtKB-SubCell"/>
</dbReference>
<comment type="subcellular location">
    <subcellularLocation>
        <location evidence="2 14">Nucleus</location>
    </subcellularLocation>
</comment>
<dbReference type="Proteomes" id="UP000307173">
    <property type="component" value="Unassembled WGS sequence"/>
</dbReference>
<dbReference type="InterPro" id="IPR013083">
    <property type="entry name" value="Znf_RING/FYVE/PHD"/>
</dbReference>
<dbReference type="GO" id="GO:0008270">
    <property type="term" value="F:zinc ion binding"/>
    <property type="evidence" value="ECO:0007669"/>
    <property type="project" value="UniProtKB-KW"/>
</dbReference>
<evidence type="ECO:0000256" key="4">
    <source>
        <dbReference type="ARBA" id="ARBA00005555"/>
    </source>
</evidence>
<evidence type="ECO:0000256" key="5">
    <source>
        <dbReference type="ARBA" id="ARBA00022679"/>
    </source>
</evidence>
<dbReference type="InterPro" id="IPR017907">
    <property type="entry name" value="Znf_RING_CS"/>
</dbReference>
<dbReference type="STRING" id="52247.A0A4V4NFS1"/>
<evidence type="ECO:0000256" key="15">
    <source>
        <dbReference type="SAM" id="Coils"/>
    </source>
</evidence>
<dbReference type="UniPathway" id="UPA00143"/>
<dbReference type="SMART" id="SM00184">
    <property type="entry name" value="RING"/>
    <property type="match status" value="1"/>
</dbReference>
<proteinExistence type="inferred from homology"/>
<evidence type="ECO:0000256" key="2">
    <source>
        <dbReference type="ARBA" id="ARBA00004123"/>
    </source>
</evidence>
<feature type="domain" description="RING-type" evidence="16">
    <location>
        <begin position="652"/>
        <end position="691"/>
    </location>
</feature>
<dbReference type="EMBL" id="SELW01000331">
    <property type="protein sequence ID" value="TID29141.1"/>
    <property type="molecule type" value="Genomic_DNA"/>
</dbReference>
<evidence type="ECO:0000256" key="9">
    <source>
        <dbReference type="ARBA" id="ARBA00022833"/>
    </source>
</evidence>
<evidence type="ECO:0000313" key="18">
    <source>
        <dbReference type="Proteomes" id="UP000307173"/>
    </source>
</evidence>
<keyword evidence="11 14" id="KW-0175">Coiled coil</keyword>
<dbReference type="PANTHER" id="PTHR23163">
    <property type="entry name" value="RING FINGER PROTEIN-RELATED"/>
    <property type="match status" value="1"/>
</dbReference>
<evidence type="ECO:0000256" key="3">
    <source>
        <dbReference type="ARBA" id="ARBA00004906"/>
    </source>
</evidence>
<dbReference type="GO" id="GO:0061630">
    <property type="term" value="F:ubiquitin protein ligase activity"/>
    <property type="evidence" value="ECO:0007669"/>
    <property type="project" value="UniProtKB-EC"/>
</dbReference>